<evidence type="ECO:0000256" key="2">
    <source>
        <dbReference type="SAM" id="Phobius"/>
    </source>
</evidence>
<dbReference type="Gene3D" id="1.10.260.40">
    <property type="entry name" value="lambda repressor-like DNA-binding domains"/>
    <property type="match status" value="1"/>
</dbReference>
<feature type="compositionally biased region" description="Low complexity" evidence="1">
    <location>
        <begin position="172"/>
        <end position="184"/>
    </location>
</feature>
<dbReference type="PANTHER" id="PTHR34475:SF1">
    <property type="entry name" value="CYTOSKELETON PROTEIN RODZ"/>
    <property type="match status" value="1"/>
</dbReference>
<protein>
    <submittedName>
        <fullName evidence="4">Helix-turn-helix domain-containing protein</fullName>
    </submittedName>
</protein>
<feature type="region of interest" description="Disordered" evidence="1">
    <location>
        <begin position="86"/>
        <end position="105"/>
    </location>
</feature>
<gene>
    <name evidence="4" type="ORF">SAMN04488081_0076</name>
</gene>
<proteinExistence type="predicted"/>
<dbReference type="Pfam" id="PF13413">
    <property type="entry name" value="HTH_25"/>
    <property type="match status" value="1"/>
</dbReference>
<reference evidence="4 5" key="1">
    <citation type="submission" date="2016-10" db="EMBL/GenBank/DDBJ databases">
        <authorList>
            <person name="Varghese N."/>
            <person name="Submissions S."/>
        </authorList>
    </citation>
    <scope>NUCLEOTIDE SEQUENCE [LARGE SCALE GENOMIC DNA]</scope>
    <source>
        <strain evidence="4 5">DSM 20748</strain>
    </source>
</reference>
<feature type="compositionally biased region" description="Low complexity" evidence="1">
    <location>
        <begin position="95"/>
        <end position="105"/>
    </location>
</feature>
<dbReference type="PANTHER" id="PTHR34475">
    <property type="match status" value="1"/>
</dbReference>
<name>A0A1H3AJM0_9BACI</name>
<evidence type="ECO:0000313" key="4">
    <source>
        <dbReference type="EMBL" id="SDX29641.1"/>
    </source>
</evidence>
<feature type="region of interest" description="Disordered" evidence="1">
    <location>
        <begin position="1"/>
        <end position="21"/>
    </location>
</feature>
<dbReference type="InterPro" id="IPR001387">
    <property type="entry name" value="Cro/C1-type_HTH"/>
</dbReference>
<keyword evidence="2" id="KW-1133">Transmembrane helix</keyword>
<dbReference type="CDD" id="cd00093">
    <property type="entry name" value="HTH_XRE"/>
    <property type="match status" value="1"/>
</dbReference>
<accession>A0A1H3AJM0</accession>
<keyword evidence="2" id="KW-0472">Membrane</keyword>
<dbReference type="InterPro" id="IPR050400">
    <property type="entry name" value="Bact_Cytoskel_RodZ"/>
</dbReference>
<feature type="compositionally biased region" description="Basic and acidic residues" evidence="1">
    <location>
        <begin position="1"/>
        <end position="12"/>
    </location>
</feature>
<feature type="compositionally biased region" description="Acidic residues" evidence="1">
    <location>
        <begin position="185"/>
        <end position="199"/>
    </location>
</feature>
<feature type="domain" description="HTH cro/C1-type" evidence="3">
    <location>
        <begin position="7"/>
        <end position="36"/>
    </location>
</feature>
<organism evidence="4 5">
    <name type="scientific">Salimicrobium album</name>
    <dbReference type="NCBI Taxonomy" id="50717"/>
    <lineage>
        <taxon>Bacteria</taxon>
        <taxon>Bacillati</taxon>
        <taxon>Bacillota</taxon>
        <taxon>Bacilli</taxon>
        <taxon>Bacillales</taxon>
        <taxon>Bacillaceae</taxon>
        <taxon>Salimicrobium</taxon>
    </lineage>
</organism>
<dbReference type="SUPFAM" id="SSF47413">
    <property type="entry name" value="lambda repressor-like DNA-binding domains"/>
    <property type="match status" value="1"/>
</dbReference>
<comment type="caution">
    <text evidence="4">The sequence shown here is derived from an EMBL/GenBank/DDBJ whole genome shotgun (WGS) entry which is preliminary data.</text>
</comment>
<keyword evidence="2" id="KW-0812">Transmembrane</keyword>
<evidence type="ECO:0000256" key="1">
    <source>
        <dbReference type="SAM" id="MobiDB-lite"/>
    </source>
</evidence>
<dbReference type="InterPro" id="IPR010982">
    <property type="entry name" value="Lambda_DNA-bd_dom_sf"/>
</dbReference>
<evidence type="ECO:0000259" key="3">
    <source>
        <dbReference type="PROSITE" id="PS50943"/>
    </source>
</evidence>
<feature type="transmembrane region" description="Helical" evidence="2">
    <location>
        <begin position="109"/>
        <end position="129"/>
    </location>
</feature>
<keyword evidence="5" id="KW-1185">Reference proteome</keyword>
<dbReference type="RefSeq" id="WP_093104829.1">
    <property type="nucleotide sequence ID" value="NZ_FNOS01000001.1"/>
</dbReference>
<dbReference type="EMBL" id="FNOS01000001">
    <property type="protein sequence ID" value="SDX29641.1"/>
    <property type="molecule type" value="Genomic_DNA"/>
</dbReference>
<dbReference type="Proteomes" id="UP000198647">
    <property type="component" value="Unassembled WGS sequence"/>
</dbReference>
<dbReference type="SMART" id="SM00530">
    <property type="entry name" value="HTH_XRE"/>
    <property type="match status" value="1"/>
</dbReference>
<evidence type="ECO:0000313" key="5">
    <source>
        <dbReference type="Proteomes" id="UP000198647"/>
    </source>
</evidence>
<sequence length="297" mass="32292">MELGSRLKEARQAKGLSQEEIESSTKIQQKYLQAMEENNFEFLPGKFYTRAFIREYASAVGLDPEEVMNEHENELPAVDERSAAVYPRSKKTEVRAAAGSGSSRSTSRILPAVITGVLVVLIAFIVYFFTQQITTTDETNPADEGPQDEVVISEDKNGKQDDKKASDDEASEASGDSENGSSGEDTGEPTAEVELEQEGSGDFPEHTYNVKGASDKKVKVELSGTAYLEAAASEDGEGLIDPIPYSEEESPLEIDVSGKDQLYLKTGNAAVTKVTVDGEQLEFPAEVSTQKLLINFN</sequence>
<dbReference type="PROSITE" id="PS50943">
    <property type="entry name" value="HTH_CROC1"/>
    <property type="match status" value="1"/>
</dbReference>
<feature type="region of interest" description="Disordered" evidence="1">
    <location>
        <begin position="137"/>
        <end position="209"/>
    </location>
</feature>
<feature type="compositionally biased region" description="Basic and acidic residues" evidence="1">
    <location>
        <begin position="153"/>
        <end position="167"/>
    </location>
</feature>